<dbReference type="InterPro" id="IPR036390">
    <property type="entry name" value="WH_DNA-bd_sf"/>
</dbReference>
<accession>A0A855WZ65</accession>
<dbReference type="PIRSF" id="PIRSF019455">
    <property type="entry name" value="CopR_AtkY"/>
    <property type="match status" value="1"/>
</dbReference>
<keyword evidence="3" id="KW-0238">DNA-binding</keyword>
<dbReference type="Pfam" id="PF03965">
    <property type="entry name" value="Penicillinase_R"/>
    <property type="match status" value="1"/>
</dbReference>
<comment type="caution">
    <text evidence="5">The sequence shown here is derived from an EMBL/GenBank/DDBJ whole genome shotgun (WGS) entry which is preliminary data.</text>
</comment>
<evidence type="ECO:0000256" key="2">
    <source>
        <dbReference type="ARBA" id="ARBA00023015"/>
    </source>
</evidence>
<reference evidence="5 6" key="1">
    <citation type="journal article" date="2018" name="ISME J.">
        <title>A methanotrophic archaeon couples anaerobic oxidation of methane to Fe(III) reduction.</title>
        <authorList>
            <person name="Cai C."/>
            <person name="Leu A.O."/>
            <person name="Xie G.J."/>
            <person name="Guo J."/>
            <person name="Feng Y."/>
            <person name="Zhao J.X."/>
            <person name="Tyson G.W."/>
            <person name="Yuan Z."/>
            <person name="Hu S."/>
        </authorList>
    </citation>
    <scope>NUCLEOTIDE SEQUENCE [LARGE SCALE GENOMIC DNA]</scope>
    <source>
        <strain evidence="5">FeB_12</strain>
    </source>
</reference>
<dbReference type="AlphaFoldDB" id="A0A855WZ65"/>
<sequence>MARSDNQLTKRERQIMDILYRLAEASAGDIHSALPDPPTYSTVRKLLSILEEKGLVRHIERDRRYVYLPARPKREARRIALKHLVETFFENSTEGVVAALMDMSAGKLSDEDFTRLTRLIEQKRKERV</sequence>
<dbReference type="SUPFAM" id="SSF46785">
    <property type="entry name" value="Winged helix' DNA-binding domain"/>
    <property type="match status" value="1"/>
</dbReference>
<proteinExistence type="inferred from homology"/>
<keyword evidence="2" id="KW-0805">Transcription regulation</keyword>
<keyword evidence="4" id="KW-0804">Transcription</keyword>
<dbReference type="InterPro" id="IPR005650">
    <property type="entry name" value="BlaI_family"/>
</dbReference>
<protein>
    <submittedName>
        <fullName evidence="5">CopY family transcriptional regulator</fullName>
    </submittedName>
</protein>
<dbReference type="EMBL" id="PQAP01000127">
    <property type="protein sequence ID" value="PWB71082.1"/>
    <property type="molecule type" value="Genomic_DNA"/>
</dbReference>
<comment type="similarity">
    <text evidence="1">Belongs to the BlaI transcriptional regulatory family.</text>
</comment>
<dbReference type="GO" id="GO:0045892">
    <property type="term" value="P:negative regulation of DNA-templated transcription"/>
    <property type="evidence" value="ECO:0007669"/>
    <property type="project" value="InterPro"/>
</dbReference>
<gene>
    <name evidence="5" type="ORF">C3F09_08310</name>
</gene>
<evidence type="ECO:0000256" key="1">
    <source>
        <dbReference type="ARBA" id="ARBA00011046"/>
    </source>
</evidence>
<dbReference type="Proteomes" id="UP000250918">
    <property type="component" value="Unassembled WGS sequence"/>
</dbReference>
<evidence type="ECO:0000313" key="5">
    <source>
        <dbReference type="EMBL" id="PWB71082.1"/>
    </source>
</evidence>
<evidence type="ECO:0000313" key="6">
    <source>
        <dbReference type="Proteomes" id="UP000250918"/>
    </source>
</evidence>
<dbReference type="GO" id="GO:0003677">
    <property type="term" value="F:DNA binding"/>
    <property type="evidence" value="ECO:0007669"/>
    <property type="project" value="UniProtKB-KW"/>
</dbReference>
<dbReference type="InterPro" id="IPR036388">
    <property type="entry name" value="WH-like_DNA-bd_sf"/>
</dbReference>
<dbReference type="Gene3D" id="1.10.10.10">
    <property type="entry name" value="Winged helix-like DNA-binding domain superfamily/Winged helix DNA-binding domain"/>
    <property type="match status" value="1"/>
</dbReference>
<evidence type="ECO:0000256" key="4">
    <source>
        <dbReference type="ARBA" id="ARBA00023163"/>
    </source>
</evidence>
<organism evidence="5 6">
    <name type="scientific">candidate division GN15 bacterium</name>
    <dbReference type="NCBI Taxonomy" id="2072418"/>
    <lineage>
        <taxon>Bacteria</taxon>
        <taxon>candidate division GN15</taxon>
    </lineage>
</organism>
<evidence type="ECO:0000256" key="3">
    <source>
        <dbReference type="ARBA" id="ARBA00023125"/>
    </source>
</evidence>
<name>A0A855WZ65_9BACT</name>